<feature type="transmembrane region" description="Helical" evidence="1">
    <location>
        <begin position="9"/>
        <end position="28"/>
    </location>
</feature>
<keyword evidence="3" id="KW-1185">Reference proteome</keyword>
<dbReference type="KEGG" id="fper:ACH24_02205"/>
<proteinExistence type="predicted"/>
<protein>
    <submittedName>
        <fullName evidence="2">Uncharacterized protein</fullName>
    </submittedName>
</protein>
<sequence>MDCKNEKKIIIVAIIIAIISGIAYYFHYQTVQEELAEQAQEEAALPKPTDYCLIIYQESADNGKTWHKVNVNNGQKPMFKAQCWKRYIQILDGLTARIDANGKWLSKTQYGNIIVHPSMYFADKPFELQDKVLVTQ</sequence>
<reference evidence="2 3" key="1">
    <citation type="journal article" date="2016" name="Int. J. Syst. Evol. Microbiol.">
        <title>Reclassification of Wolbachia persica as Francisella persica comb. nov. and emended description of the family Francisellaceae.</title>
        <authorList>
            <person name="Larson M.A."/>
            <person name="Nalbantoglu U."/>
            <person name="Sayood K."/>
            <person name="Zentz E.B."/>
            <person name="Cer R.Z."/>
            <person name="Iwen P.C."/>
            <person name="Francesconi S.C."/>
            <person name="Bishop-Lilly K.A."/>
            <person name="Mokashi V.P."/>
            <person name="Sjostedt A."/>
            <person name="Hinrichs S.H."/>
        </authorList>
    </citation>
    <scope>NUCLEOTIDE SEQUENCE [LARGE SCALE GENOMIC DNA]</scope>
    <source>
        <strain evidence="2 3">FSC845</strain>
    </source>
</reference>
<keyword evidence="1" id="KW-0472">Membrane</keyword>
<gene>
    <name evidence="2" type="ORF">ACH24_02205</name>
</gene>
<dbReference type="EMBL" id="CP012505">
    <property type="protein sequence ID" value="ALB01570.1"/>
    <property type="molecule type" value="Genomic_DNA"/>
</dbReference>
<keyword evidence="1" id="KW-0812">Transmembrane</keyword>
<evidence type="ECO:0000256" key="1">
    <source>
        <dbReference type="SAM" id="Phobius"/>
    </source>
</evidence>
<organism evidence="2 3">
    <name type="scientific">Francisella persica ATCC VR-331</name>
    <dbReference type="NCBI Taxonomy" id="1086726"/>
    <lineage>
        <taxon>Bacteria</taxon>
        <taxon>Pseudomonadati</taxon>
        <taxon>Pseudomonadota</taxon>
        <taxon>Gammaproteobacteria</taxon>
        <taxon>Thiotrichales</taxon>
        <taxon>Francisellaceae</taxon>
        <taxon>Francisella</taxon>
    </lineage>
</organism>
<dbReference type="Proteomes" id="UP000242800">
    <property type="component" value="Chromosome"/>
</dbReference>
<dbReference type="RefSeq" id="WP_064460985.1">
    <property type="nucleotide sequence ID" value="NZ_CP012505.1"/>
</dbReference>
<evidence type="ECO:0000313" key="2">
    <source>
        <dbReference type="EMBL" id="ALB01570.1"/>
    </source>
</evidence>
<dbReference type="AlphaFoldDB" id="A0AAC8VDT6"/>
<name>A0AAC8VDT6_9GAMM</name>
<accession>A0AAC8VDT6</accession>
<evidence type="ECO:0000313" key="3">
    <source>
        <dbReference type="Proteomes" id="UP000242800"/>
    </source>
</evidence>
<keyword evidence="1" id="KW-1133">Transmembrane helix</keyword>